<dbReference type="EMBL" id="CAADIB010000003">
    <property type="protein sequence ID" value="VFR20249.1"/>
    <property type="molecule type" value="Genomic_DNA"/>
</dbReference>
<name>A0A484P660_9ZZZZ</name>
<dbReference type="EMBL" id="CAADHZ010000027">
    <property type="protein sequence ID" value="VFR36970.1"/>
    <property type="molecule type" value="Genomic_DNA"/>
</dbReference>
<evidence type="ECO:0008006" key="3">
    <source>
        <dbReference type="Google" id="ProtNLM"/>
    </source>
</evidence>
<dbReference type="Gene3D" id="1.10.3600.10">
    <property type="entry name" value="Putative bacterial toxin ydaT"/>
    <property type="match status" value="1"/>
</dbReference>
<reference evidence="1" key="1">
    <citation type="submission" date="2019-03" db="EMBL/GenBank/DDBJ databases">
        <authorList>
            <person name="Danneels B."/>
        </authorList>
    </citation>
    <scope>NUCLEOTIDE SEQUENCE</scope>
</reference>
<dbReference type="AlphaFoldDB" id="A0A484P660"/>
<sequence>MRNKSHNSLISIVRSHVSEWRKEKGWSRETVVAEIVAAHERIGGEAASGIRFEPNTLDTFERMKVNADRVFRWLDDEGKDTNLLPSNFLPSILEAMPHMIRRHCLDEILRPLGLGVRTLEAVGSQAVCVGQMTNLLREQSEAAAATAELLDGNATPDELERAHRELSESIVTTRNVRASIESQLAGMGIVKEPTQ</sequence>
<dbReference type="InterPro" id="IPR037042">
    <property type="entry name" value="YdaT-like_sf"/>
</dbReference>
<evidence type="ECO:0000313" key="2">
    <source>
        <dbReference type="EMBL" id="VFR36970.1"/>
    </source>
</evidence>
<proteinExistence type="predicted"/>
<accession>A0A484P660</accession>
<evidence type="ECO:0000313" key="1">
    <source>
        <dbReference type="EMBL" id="VFR20249.1"/>
    </source>
</evidence>
<gene>
    <name evidence="2" type="ORF">ANDO1_1722</name>
    <name evidence="1" type="ORF">ANDO2_1629</name>
</gene>
<protein>
    <recommendedName>
        <fullName evidence="3">Bacterial toxin YdaT domain-containing protein</fullName>
    </recommendedName>
</protein>
<organism evidence="1">
    <name type="scientific">plant metagenome</name>
    <dbReference type="NCBI Taxonomy" id="1297885"/>
    <lineage>
        <taxon>unclassified sequences</taxon>
        <taxon>metagenomes</taxon>
        <taxon>organismal metagenomes</taxon>
    </lineage>
</organism>